<keyword evidence="1" id="KW-0862">Zinc</keyword>
<evidence type="ECO:0000256" key="1">
    <source>
        <dbReference type="ARBA" id="ARBA00022833"/>
    </source>
</evidence>
<dbReference type="PANTHER" id="PTHR12993">
    <property type="entry name" value="N-ACETYLGLUCOSAMINYL-PHOSPHATIDYLINOSITOL DE-N-ACETYLASE-RELATED"/>
    <property type="match status" value="1"/>
</dbReference>
<evidence type="ECO:0000313" key="3">
    <source>
        <dbReference type="Proteomes" id="UP000034196"/>
    </source>
</evidence>
<name>A0A1J4P1F4_9ACTN</name>
<keyword evidence="3" id="KW-1185">Reference proteome</keyword>
<proteinExistence type="predicted"/>
<gene>
    <name evidence="2" type="ORF">WN71_013960</name>
</gene>
<dbReference type="GO" id="GO:0016811">
    <property type="term" value="F:hydrolase activity, acting on carbon-nitrogen (but not peptide) bonds, in linear amides"/>
    <property type="evidence" value="ECO:0007669"/>
    <property type="project" value="TreeGrafter"/>
</dbReference>
<evidence type="ECO:0000313" key="2">
    <source>
        <dbReference type="EMBL" id="OIJ67278.1"/>
    </source>
</evidence>
<evidence type="ECO:0008006" key="4">
    <source>
        <dbReference type="Google" id="ProtNLM"/>
    </source>
</evidence>
<dbReference type="Proteomes" id="UP000034196">
    <property type="component" value="Unassembled WGS sequence"/>
</dbReference>
<dbReference type="OrthoDB" id="3514174at2"/>
<comment type="caution">
    <text evidence="2">The sequence shown here is derived from an EMBL/GenBank/DDBJ whole genome shotgun (WGS) entry which is preliminary data.</text>
</comment>
<sequence length="206" mass="22137">MWDRVLAVGAHPDDIEFGCGGALLRHAAEGSQITLVVASDGARGGDASRRKAEQARAADLLGAKVVMLDLPDGRVGPLLDFVGLLEEEIAGASPDLVYTHMAEDVHQDHQLTHQAMRIATRYLPNVLLFESPRSPLLSSGVRVDISPVMAQKVELLAAHASQAGGRRELGDEALRARATVHGTRHGCEYAEVFTPLRFALPFGHQP</sequence>
<accession>A0A1J4P1F4</accession>
<dbReference type="EMBL" id="LAVA02000029">
    <property type="protein sequence ID" value="OIJ67278.1"/>
    <property type="molecule type" value="Genomic_DNA"/>
</dbReference>
<dbReference type="InterPro" id="IPR003737">
    <property type="entry name" value="GlcNAc_PI_deacetylase-related"/>
</dbReference>
<dbReference type="Gene3D" id="3.40.50.10320">
    <property type="entry name" value="LmbE-like"/>
    <property type="match status" value="1"/>
</dbReference>
<dbReference type="InterPro" id="IPR024078">
    <property type="entry name" value="LmbE-like_dom_sf"/>
</dbReference>
<dbReference type="AlphaFoldDB" id="A0A1J4P1F4"/>
<organism evidence="2 3">
    <name type="scientific">Streptomyces mangrovisoli</name>
    <dbReference type="NCBI Taxonomy" id="1428628"/>
    <lineage>
        <taxon>Bacteria</taxon>
        <taxon>Bacillati</taxon>
        <taxon>Actinomycetota</taxon>
        <taxon>Actinomycetes</taxon>
        <taxon>Kitasatosporales</taxon>
        <taxon>Streptomycetaceae</taxon>
        <taxon>Streptomyces</taxon>
    </lineage>
</organism>
<dbReference type="STRING" id="1428628.WN71_013960"/>
<dbReference type="GO" id="GO:0016137">
    <property type="term" value="P:glycoside metabolic process"/>
    <property type="evidence" value="ECO:0007669"/>
    <property type="project" value="UniProtKB-ARBA"/>
</dbReference>
<dbReference type="SUPFAM" id="SSF102588">
    <property type="entry name" value="LmbE-like"/>
    <property type="match status" value="1"/>
</dbReference>
<dbReference type="RefSeq" id="WP_052743040.1">
    <property type="nucleotide sequence ID" value="NZ_LAVA02000029.1"/>
</dbReference>
<dbReference type="PANTHER" id="PTHR12993:SF30">
    <property type="entry name" value="N-ACETYL-ALPHA-D-GLUCOSAMINYL L-MALATE DEACETYLASE 1"/>
    <property type="match status" value="1"/>
</dbReference>
<reference evidence="2" key="1">
    <citation type="submission" date="2016-10" db="EMBL/GenBank/DDBJ databases">
        <title>Genome sequence of Streptomyces mangrovisoli MUSC 149.</title>
        <authorList>
            <person name="Lee L.-H."/>
            <person name="Ser H.-L."/>
        </authorList>
    </citation>
    <scope>NUCLEOTIDE SEQUENCE [LARGE SCALE GENOMIC DNA]</scope>
    <source>
        <strain evidence="2">MUSC 149</strain>
    </source>
</reference>
<dbReference type="Pfam" id="PF02585">
    <property type="entry name" value="PIG-L"/>
    <property type="match status" value="1"/>
</dbReference>
<protein>
    <recommendedName>
        <fullName evidence="4">PIG-L domain-containing protein</fullName>
    </recommendedName>
</protein>